<dbReference type="Gene3D" id="1.10.3730.20">
    <property type="match status" value="1"/>
</dbReference>
<comment type="caution">
    <text evidence="1">The sequence shown here is derived from an EMBL/GenBank/DDBJ whole genome shotgun (WGS) entry which is preliminary data.</text>
</comment>
<name>W1Y1H1_9ZZZZ</name>
<feature type="non-terminal residue" evidence="1">
    <location>
        <position position="1"/>
    </location>
</feature>
<gene>
    <name evidence="1" type="ORF">Q604_UNBC10103G0001</name>
</gene>
<reference evidence="1" key="1">
    <citation type="submission" date="2013-12" db="EMBL/GenBank/DDBJ databases">
        <title>A Varibaculum cambriense genome reconstructed from a premature infant gut community with otherwise low bacterial novelty that shifts toward anaerobic metabolism during the third week of life.</title>
        <authorList>
            <person name="Brown C.T."/>
            <person name="Sharon I."/>
            <person name="Thomas B.C."/>
            <person name="Castelle C.J."/>
            <person name="Morowitz M.J."/>
            <person name="Banfield J.F."/>
        </authorList>
    </citation>
    <scope>NUCLEOTIDE SEQUENCE</scope>
</reference>
<dbReference type="EMBL" id="AZMM01010103">
    <property type="protein sequence ID" value="ETJ35520.1"/>
    <property type="molecule type" value="Genomic_DNA"/>
</dbReference>
<organism evidence="1">
    <name type="scientific">human gut metagenome</name>
    <dbReference type="NCBI Taxonomy" id="408170"/>
    <lineage>
        <taxon>unclassified sequences</taxon>
        <taxon>metagenomes</taxon>
        <taxon>organismal metagenomes</taxon>
    </lineage>
</organism>
<dbReference type="InterPro" id="IPR037185">
    <property type="entry name" value="EmrE-like"/>
</dbReference>
<dbReference type="SUPFAM" id="SSF103481">
    <property type="entry name" value="Multidrug resistance efflux transporter EmrE"/>
    <property type="match status" value="1"/>
</dbReference>
<protein>
    <submittedName>
        <fullName evidence="1">Putative 4-amino-4-deoxy-L-arabinose-phosphoundecaprenol flippase subunit ArnE</fullName>
    </submittedName>
</protein>
<dbReference type="AlphaFoldDB" id="W1Y1H1"/>
<sequence>MLSLNFVWVTLAAVKLWHEPVSPRHWCGVAFIIGGIVILGSTV</sequence>
<proteinExistence type="predicted"/>
<evidence type="ECO:0000313" key="1">
    <source>
        <dbReference type="EMBL" id="ETJ35520.1"/>
    </source>
</evidence>
<accession>W1Y1H1</accession>